<dbReference type="Pfam" id="PF04397">
    <property type="entry name" value="LytTR"/>
    <property type="match status" value="1"/>
</dbReference>
<protein>
    <submittedName>
        <fullName evidence="4">Response regulator transcription factor</fullName>
    </submittedName>
</protein>
<comment type="caution">
    <text evidence="4">The sequence shown here is derived from an EMBL/GenBank/DDBJ whole genome shotgun (WGS) entry which is preliminary data.</text>
</comment>
<dbReference type="PANTHER" id="PTHR37299:SF1">
    <property type="entry name" value="STAGE 0 SPORULATION PROTEIN A HOMOLOG"/>
    <property type="match status" value="1"/>
</dbReference>
<proteinExistence type="predicted"/>
<dbReference type="InterPro" id="IPR011006">
    <property type="entry name" value="CheY-like_superfamily"/>
</dbReference>
<keyword evidence="1" id="KW-0597">Phosphoprotein</keyword>
<dbReference type="PANTHER" id="PTHR37299">
    <property type="entry name" value="TRANSCRIPTIONAL REGULATOR-RELATED"/>
    <property type="match status" value="1"/>
</dbReference>
<keyword evidence="5" id="KW-1185">Reference proteome</keyword>
<dbReference type="InterPro" id="IPR007492">
    <property type="entry name" value="LytTR_DNA-bd_dom"/>
</dbReference>
<feature type="domain" description="HTH LytTR-type" evidence="3">
    <location>
        <begin position="130"/>
        <end position="224"/>
    </location>
</feature>
<evidence type="ECO:0000313" key="5">
    <source>
        <dbReference type="Proteomes" id="UP000318010"/>
    </source>
</evidence>
<dbReference type="AlphaFoldDB" id="A0A563U5Z6"/>
<sequence>MKLQCIVVDDEPAALDILARYIQRTPYLELSATYLNPLEALSAIPPDLAFVDVDMPGMNGLEFAKKCSKETIIVFTTSFREYAADAYEQAAADYLLKPVSHERFLRCTARIMERLPARDPSPALLIKDALKAQVVQIPADDVIRISGALDYVEFHLNDRKLMAYKSMDKALKDLPSFFVRVHRSHIINSHHISGIRPGLLTMDDHTEVPVGRKYQSALKAYLGVR</sequence>
<dbReference type="PROSITE" id="PS50110">
    <property type="entry name" value="RESPONSE_REGULATORY"/>
    <property type="match status" value="1"/>
</dbReference>
<dbReference type="OrthoDB" id="9787344at2"/>
<feature type="modified residue" description="4-aspartylphosphate" evidence="1">
    <location>
        <position position="52"/>
    </location>
</feature>
<feature type="domain" description="Response regulatory" evidence="2">
    <location>
        <begin position="4"/>
        <end position="112"/>
    </location>
</feature>
<organism evidence="4 5">
    <name type="scientific">Mucilaginibacter achroorhodeus</name>
    <dbReference type="NCBI Taxonomy" id="2599294"/>
    <lineage>
        <taxon>Bacteria</taxon>
        <taxon>Pseudomonadati</taxon>
        <taxon>Bacteroidota</taxon>
        <taxon>Sphingobacteriia</taxon>
        <taxon>Sphingobacteriales</taxon>
        <taxon>Sphingobacteriaceae</taxon>
        <taxon>Mucilaginibacter</taxon>
    </lineage>
</organism>
<dbReference type="Pfam" id="PF00072">
    <property type="entry name" value="Response_reg"/>
    <property type="match status" value="1"/>
</dbReference>
<dbReference type="SMART" id="SM00448">
    <property type="entry name" value="REC"/>
    <property type="match status" value="1"/>
</dbReference>
<gene>
    <name evidence="4" type="ORF">FPZ42_06995</name>
</gene>
<accession>A0A563U5Z6</accession>
<reference evidence="4 5" key="1">
    <citation type="submission" date="2019-07" db="EMBL/GenBank/DDBJ databases">
        <authorList>
            <person name="Kim J."/>
        </authorList>
    </citation>
    <scope>NUCLEOTIDE SEQUENCE [LARGE SCALE GENOMIC DNA]</scope>
    <source>
        <strain evidence="4 5">MJ1a</strain>
    </source>
</reference>
<dbReference type="SUPFAM" id="SSF52172">
    <property type="entry name" value="CheY-like"/>
    <property type="match status" value="1"/>
</dbReference>
<dbReference type="GO" id="GO:0003677">
    <property type="term" value="F:DNA binding"/>
    <property type="evidence" value="ECO:0007669"/>
    <property type="project" value="InterPro"/>
</dbReference>
<dbReference type="Proteomes" id="UP000318010">
    <property type="component" value="Unassembled WGS sequence"/>
</dbReference>
<name>A0A563U5Z6_9SPHI</name>
<dbReference type="EMBL" id="VOEI01000002">
    <property type="protein sequence ID" value="TWR26777.1"/>
    <property type="molecule type" value="Genomic_DNA"/>
</dbReference>
<evidence type="ECO:0000259" key="3">
    <source>
        <dbReference type="PROSITE" id="PS50930"/>
    </source>
</evidence>
<dbReference type="InterPro" id="IPR046947">
    <property type="entry name" value="LytR-like"/>
</dbReference>
<dbReference type="Gene3D" id="3.40.50.2300">
    <property type="match status" value="1"/>
</dbReference>
<evidence type="ECO:0000256" key="1">
    <source>
        <dbReference type="PROSITE-ProRule" id="PRU00169"/>
    </source>
</evidence>
<dbReference type="InterPro" id="IPR001789">
    <property type="entry name" value="Sig_transdc_resp-reg_receiver"/>
</dbReference>
<dbReference type="RefSeq" id="WP_146269782.1">
    <property type="nucleotide sequence ID" value="NZ_VOEI01000002.1"/>
</dbReference>
<dbReference type="Gene3D" id="2.40.50.1020">
    <property type="entry name" value="LytTr DNA-binding domain"/>
    <property type="match status" value="1"/>
</dbReference>
<dbReference type="GO" id="GO:0000156">
    <property type="term" value="F:phosphorelay response regulator activity"/>
    <property type="evidence" value="ECO:0007669"/>
    <property type="project" value="InterPro"/>
</dbReference>
<evidence type="ECO:0000313" key="4">
    <source>
        <dbReference type="EMBL" id="TWR26777.1"/>
    </source>
</evidence>
<dbReference type="PROSITE" id="PS50930">
    <property type="entry name" value="HTH_LYTTR"/>
    <property type="match status" value="1"/>
</dbReference>
<dbReference type="SMART" id="SM00850">
    <property type="entry name" value="LytTR"/>
    <property type="match status" value="1"/>
</dbReference>
<evidence type="ECO:0000259" key="2">
    <source>
        <dbReference type="PROSITE" id="PS50110"/>
    </source>
</evidence>